<dbReference type="AlphaFoldDB" id="F4R5H1"/>
<accession>F4R5H1</accession>
<feature type="compositionally biased region" description="Basic residues" evidence="1">
    <location>
        <begin position="310"/>
        <end position="325"/>
    </location>
</feature>
<evidence type="ECO:0000256" key="1">
    <source>
        <dbReference type="SAM" id="MobiDB-lite"/>
    </source>
</evidence>
<dbReference type="GeneID" id="18935123"/>
<feature type="region of interest" description="Disordered" evidence="1">
    <location>
        <begin position="207"/>
        <end position="334"/>
    </location>
</feature>
<dbReference type="InParanoid" id="F4R5H1"/>
<proteinExistence type="predicted"/>
<name>F4R5H1_MELLP</name>
<dbReference type="EMBL" id="GL883091">
    <property type="protein sequence ID" value="EGG12045.1"/>
    <property type="molecule type" value="Genomic_DNA"/>
</dbReference>
<dbReference type="VEuPathDB" id="FungiDB:MELLADRAFT_89244"/>
<reference evidence="3" key="1">
    <citation type="journal article" date="2011" name="Proc. Natl. Acad. Sci. U.S.A.">
        <title>Obligate biotrophy features unraveled by the genomic analysis of rust fungi.</title>
        <authorList>
            <person name="Duplessis S."/>
            <person name="Cuomo C.A."/>
            <person name="Lin Y.-C."/>
            <person name="Aerts A."/>
            <person name="Tisserant E."/>
            <person name="Veneault-Fourrey C."/>
            <person name="Joly D.L."/>
            <person name="Hacquard S."/>
            <person name="Amselem J."/>
            <person name="Cantarel B.L."/>
            <person name="Chiu R."/>
            <person name="Coutinho P.M."/>
            <person name="Feau N."/>
            <person name="Field M."/>
            <person name="Frey P."/>
            <person name="Gelhaye E."/>
            <person name="Goldberg J."/>
            <person name="Grabherr M.G."/>
            <person name="Kodira C.D."/>
            <person name="Kohler A."/>
            <person name="Kuees U."/>
            <person name="Lindquist E.A."/>
            <person name="Lucas S.M."/>
            <person name="Mago R."/>
            <person name="Mauceli E."/>
            <person name="Morin E."/>
            <person name="Murat C."/>
            <person name="Pangilinan J.L."/>
            <person name="Park R."/>
            <person name="Pearson M."/>
            <person name="Quesneville H."/>
            <person name="Rouhier N."/>
            <person name="Sakthikumar S."/>
            <person name="Salamov A.A."/>
            <person name="Schmutz J."/>
            <person name="Selles B."/>
            <person name="Shapiro H."/>
            <person name="Tanguay P."/>
            <person name="Tuskan G.A."/>
            <person name="Henrissat B."/>
            <person name="Van de Peer Y."/>
            <person name="Rouze P."/>
            <person name="Ellis J.G."/>
            <person name="Dodds P.N."/>
            <person name="Schein J.E."/>
            <person name="Zhong S."/>
            <person name="Hamelin R.C."/>
            <person name="Grigoriev I.V."/>
            <person name="Szabo L.J."/>
            <person name="Martin F."/>
        </authorList>
    </citation>
    <scope>NUCLEOTIDE SEQUENCE [LARGE SCALE GENOMIC DNA]</scope>
    <source>
        <strain evidence="3">98AG31 / pathotype 3-4-7</strain>
    </source>
</reference>
<feature type="compositionally biased region" description="Basic and acidic residues" evidence="1">
    <location>
        <begin position="217"/>
        <end position="235"/>
    </location>
</feature>
<feature type="compositionally biased region" description="Low complexity" evidence="1">
    <location>
        <begin position="273"/>
        <end position="294"/>
    </location>
</feature>
<dbReference type="RefSeq" id="XP_007404420.1">
    <property type="nucleotide sequence ID" value="XM_007404358.1"/>
</dbReference>
<feature type="compositionally biased region" description="Polar residues" evidence="1">
    <location>
        <begin position="262"/>
        <end position="272"/>
    </location>
</feature>
<dbReference type="HOGENOM" id="CLU_052203_1_0_1"/>
<dbReference type="Proteomes" id="UP000001072">
    <property type="component" value="Unassembled WGS sequence"/>
</dbReference>
<gene>
    <name evidence="2" type="ORF">MELLADRAFT_89244</name>
</gene>
<dbReference type="KEGG" id="mlr:MELLADRAFT_89244"/>
<dbReference type="OrthoDB" id="10561181at2759"/>
<organism evidence="3">
    <name type="scientific">Melampsora larici-populina (strain 98AG31 / pathotype 3-4-7)</name>
    <name type="common">Poplar leaf rust fungus</name>
    <dbReference type="NCBI Taxonomy" id="747676"/>
    <lineage>
        <taxon>Eukaryota</taxon>
        <taxon>Fungi</taxon>
        <taxon>Dikarya</taxon>
        <taxon>Basidiomycota</taxon>
        <taxon>Pucciniomycotina</taxon>
        <taxon>Pucciniomycetes</taxon>
        <taxon>Pucciniales</taxon>
        <taxon>Melampsoraceae</taxon>
        <taxon>Melampsora</taxon>
    </lineage>
</organism>
<protein>
    <submittedName>
        <fullName evidence="2">Uncharacterized protein</fullName>
    </submittedName>
</protein>
<evidence type="ECO:0000313" key="2">
    <source>
        <dbReference type="EMBL" id="EGG12045.1"/>
    </source>
</evidence>
<keyword evidence="3" id="KW-1185">Reference proteome</keyword>
<sequence length="334" mass="36463">MADPTESTTHGLYLTGNFEVEKKTSPENGWRSEYQTYSVLIGAGGAHRTRPMTYEIQAKGFSNAQFRLESNTIYFLRGSFFPSNTDKTTDDMLFFEASDRILVRPVDTFAGDTVDSIGVTGVGIVLATNQIPKPRTTNLLPNPADGEKIVTVVTVLHSDYHPTSKIAKQFKVQYRIPPTRNLAGTPKILRVGREYQFHGFLKDFDEASKVSPTNGNKEYEVGTKSDSDNSEDIKPKVSTKRPAKFVPAPLNGTSKSPVMFTNPVSTPSLELNSTEPGPSSLSSASSRPTPGSSRDSSETAISDPAPSLLGKKRSRAQPKRVGKKGKTLDLTEQI</sequence>
<evidence type="ECO:0000313" key="3">
    <source>
        <dbReference type="Proteomes" id="UP000001072"/>
    </source>
</evidence>